<evidence type="ECO:0000256" key="2">
    <source>
        <dbReference type="ARBA" id="ARBA00022448"/>
    </source>
</evidence>
<dbReference type="EMBL" id="MNUE01000043">
    <property type="protein sequence ID" value="OJD31866.1"/>
    <property type="molecule type" value="Genomic_DNA"/>
</dbReference>
<evidence type="ECO:0000256" key="3">
    <source>
        <dbReference type="ARBA" id="ARBA00022692"/>
    </source>
</evidence>
<feature type="transmembrane region" description="Helical" evidence="6">
    <location>
        <begin position="84"/>
        <end position="106"/>
    </location>
</feature>
<dbReference type="PROSITE" id="PS50850">
    <property type="entry name" value="MFS"/>
    <property type="match status" value="1"/>
</dbReference>
<evidence type="ECO:0000256" key="1">
    <source>
        <dbReference type="ARBA" id="ARBA00004141"/>
    </source>
</evidence>
<proteinExistence type="predicted"/>
<dbReference type="OrthoDB" id="2962993at2759"/>
<keyword evidence="3 6" id="KW-0812">Transmembrane</keyword>
<dbReference type="RefSeq" id="XP_020128126.1">
    <property type="nucleotide sequence ID" value="XM_020275973.1"/>
</dbReference>
<dbReference type="Gene3D" id="1.20.1250.20">
    <property type="entry name" value="MFS general substrate transporter like domains"/>
    <property type="match status" value="2"/>
</dbReference>
<dbReference type="Proteomes" id="UP000183809">
    <property type="component" value="Unassembled WGS sequence"/>
</dbReference>
<dbReference type="InterPro" id="IPR036259">
    <property type="entry name" value="MFS_trans_sf"/>
</dbReference>
<feature type="transmembrane region" description="Helical" evidence="6">
    <location>
        <begin position="43"/>
        <end position="60"/>
    </location>
</feature>
<comment type="caution">
    <text evidence="8">The sequence shown here is derived from an EMBL/GenBank/DDBJ whole genome shotgun (WGS) entry which is preliminary data.</text>
</comment>
<comment type="subcellular location">
    <subcellularLocation>
        <location evidence="1">Membrane</location>
        <topology evidence="1">Multi-pass membrane protein</topology>
    </subcellularLocation>
</comment>
<dbReference type="GO" id="GO:0016020">
    <property type="term" value="C:membrane"/>
    <property type="evidence" value="ECO:0007669"/>
    <property type="project" value="UniProtKB-SubCell"/>
</dbReference>
<feature type="transmembrane region" description="Helical" evidence="6">
    <location>
        <begin position="144"/>
        <end position="163"/>
    </location>
</feature>
<feature type="transmembrane region" description="Helical" evidence="6">
    <location>
        <begin position="175"/>
        <end position="194"/>
    </location>
</feature>
<evidence type="ECO:0000256" key="4">
    <source>
        <dbReference type="ARBA" id="ARBA00022989"/>
    </source>
</evidence>
<feature type="transmembrane region" description="Helical" evidence="6">
    <location>
        <begin position="366"/>
        <end position="388"/>
    </location>
</feature>
<keyword evidence="5 6" id="KW-0472">Membrane</keyword>
<evidence type="ECO:0000256" key="6">
    <source>
        <dbReference type="SAM" id="Phobius"/>
    </source>
</evidence>
<dbReference type="FunFam" id="1.20.1250.20:FF:000018">
    <property type="entry name" value="MFS transporter permease"/>
    <property type="match status" value="1"/>
</dbReference>
<feature type="transmembrane region" description="Helical" evidence="6">
    <location>
        <begin position="309"/>
        <end position="328"/>
    </location>
</feature>
<dbReference type="AlphaFoldDB" id="A0A1J9QV63"/>
<feature type="domain" description="Major facilitator superfamily (MFS) profile" evidence="7">
    <location>
        <begin position="47"/>
        <end position="459"/>
    </location>
</feature>
<dbReference type="GO" id="GO:0022857">
    <property type="term" value="F:transmembrane transporter activity"/>
    <property type="evidence" value="ECO:0007669"/>
    <property type="project" value="InterPro"/>
</dbReference>
<protein>
    <submittedName>
        <fullName evidence="8">High-affinity nicotinic acid transporter</fullName>
    </submittedName>
</protein>
<accession>A0A1J9QV63</accession>
<dbReference type="GeneID" id="31016234"/>
<sequence>MPAKKDELQILSSSMGAEDRELRHGESSALLDPVKEAKMMRKFDIFAVGMLGILYLLANLDRSNIGNAQVAGMPDELGLVGNQYGNAVTLLYATYVPFELPVAILLKIIGPKWLLTCCSAAWGLVCLATGFVQNWQGLYTCRLLIGFFEAGLIPCINVYLGMVYKKSERGKRSSVIFAFSAFASAFGGILAYALTQIKTSTYFTSWRALFIFEGGLTLVCVPFFWYAFPHEPRKAWFLSEEEKEMMRLRYELDPHWGIDEKFTWSAVANALTDPKWHAFWIFQFCVDVSLYGFTTFLPKIINGLGYSSVTANLMTVPIYMWGLCTFLFTAYMSDKQRRRGCWIAGPLVCLVIGYAMLISVDSLGVRYFACFVAVMGIYPTTGLSMMWLQDNAAQHFKRATMVGGALTLGNTAGVAVGQIFTTASAPRYIKGLSIALGLAVVALCMVGGLMAGMARANRRRAERLRKAEEAGVPLQAQPEKGDMDVYFVYSL</sequence>
<keyword evidence="9" id="KW-1185">Reference proteome</keyword>
<evidence type="ECO:0000256" key="5">
    <source>
        <dbReference type="ARBA" id="ARBA00023136"/>
    </source>
</evidence>
<dbReference type="FunFam" id="1.20.1250.20:FF:000013">
    <property type="entry name" value="MFS general substrate transporter"/>
    <property type="match status" value="1"/>
</dbReference>
<feature type="transmembrane region" description="Helical" evidence="6">
    <location>
        <begin position="206"/>
        <end position="228"/>
    </location>
</feature>
<reference evidence="8 9" key="1">
    <citation type="submission" date="2016-10" db="EMBL/GenBank/DDBJ databases">
        <title>Proteomics and genomics reveal pathogen-plant mechanisms compatible with a hemibiotrophic lifestyle of Diplodia corticola.</title>
        <authorList>
            <person name="Fernandes I."/>
            <person name="De Jonge R."/>
            <person name="Van De Peer Y."/>
            <person name="Devreese B."/>
            <person name="Alves A."/>
            <person name="Esteves A.C."/>
        </authorList>
    </citation>
    <scope>NUCLEOTIDE SEQUENCE [LARGE SCALE GENOMIC DNA]</scope>
    <source>
        <strain evidence="8 9">CBS 112549</strain>
    </source>
</reference>
<feature type="transmembrane region" description="Helical" evidence="6">
    <location>
        <begin position="278"/>
        <end position="297"/>
    </location>
</feature>
<name>A0A1J9QV63_9PEZI</name>
<keyword evidence="4 6" id="KW-1133">Transmembrane helix</keyword>
<dbReference type="SUPFAM" id="SSF103473">
    <property type="entry name" value="MFS general substrate transporter"/>
    <property type="match status" value="1"/>
</dbReference>
<evidence type="ECO:0000259" key="7">
    <source>
        <dbReference type="PROSITE" id="PS50850"/>
    </source>
</evidence>
<dbReference type="InterPro" id="IPR020846">
    <property type="entry name" value="MFS_dom"/>
</dbReference>
<dbReference type="InterPro" id="IPR011701">
    <property type="entry name" value="MFS"/>
</dbReference>
<feature type="transmembrane region" description="Helical" evidence="6">
    <location>
        <begin position="340"/>
        <end position="360"/>
    </location>
</feature>
<evidence type="ECO:0000313" key="8">
    <source>
        <dbReference type="EMBL" id="OJD31866.1"/>
    </source>
</evidence>
<dbReference type="PANTHER" id="PTHR43791">
    <property type="entry name" value="PERMEASE-RELATED"/>
    <property type="match status" value="1"/>
</dbReference>
<feature type="transmembrane region" description="Helical" evidence="6">
    <location>
        <begin position="113"/>
        <end position="132"/>
    </location>
</feature>
<gene>
    <name evidence="8" type="ORF">BKCO1_430002</name>
</gene>
<dbReference type="PANTHER" id="PTHR43791:SF101">
    <property type="entry name" value="HIGH-AFFINITY NICOTINIC ACID TRANSPORTER"/>
    <property type="match status" value="1"/>
</dbReference>
<organism evidence="8 9">
    <name type="scientific">Diplodia corticola</name>
    <dbReference type="NCBI Taxonomy" id="236234"/>
    <lineage>
        <taxon>Eukaryota</taxon>
        <taxon>Fungi</taxon>
        <taxon>Dikarya</taxon>
        <taxon>Ascomycota</taxon>
        <taxon>Pezizomycotina</taxon>
        <taxon>Dothideomycetes</taxon>
        <taxon>Dothideomycetes incertae sedis</taxon>
        <taxon>Botryosphaeriales</taxon>
        <taxon>Botryosphaeriaceae</taxon>
        <taxon>Diplodia</taxon>
    </lineage>
</organism>
<feature type="transmembrane region" description="Helical" evidence="6">
    <location>
        <begin position="432"/>
        <end position="456"/>
    </location>
</feature>
<dbReference type="Pfam" id="PF07690">
    <property type="entry name" value="MFS_1"/>
    <property type="match status" value="1"/>
</dbReference>
<feature type="transmembrane region" description="Helical" evidence="6">
    <location>
        <begin position="400"/>
        <end position="420"/>
    </location>
</feature>
<keyword evidence="2" id="KW-0813">Transport</keyword>
<evidence type="ECO:0000313" key="9">
    <source>
        <dbReference type="Proteomes" id="UP000183809"/>
    </source>
</evidence>